<evidence type="ECO:0000256" key="2">
    <source>
        <dbReference type="SAM" id="SignalP"/>
    </source>
</evidence>
<evidence type="ECO:0000256" key="1">
    <source>
        <dbReference type="SAM" id="MobiDB-lite"/>
    </source>
</evidence>
<name>A0A8T0W969_PANVG</name>
<evidence type="ECO:0000313" key="4">
    <source>
        <dbReference type="Proteomes" id="UP000823388"/>
    </source>
</evidence>
<reference evidence="3 4" key="1">
    <citation type="submission" date="2020-05" db="EMBL/GenBank/DDBJ databases">
        <title>WGS assembly of Panicum virgatum.</title>
        <authorList>
            <person name="Lovell J.T."/>
            <person name="Jenkins J."/>
            <person name="Shu S."/>
            <person name="Juenger T.E."/>
            <person name="Schmutz J."/>
        </authorList>
    </citation>
    <scope>NUCLEOTIDE SEQUENCE [LARGE SCALE GENOMIC DNA]</scope>
    <source>
        <strain evidence="4">cv. AP13</strain>
    </source>
</reference>
<keyword evidence="2" id="KW-0732">Signal</keyword>
<evidence type="ECO:0000313" key="3">
    <source>
        <dbReference type="EMBL" id="KAG2644240.1"/>
    </source>
</evidence>
<feature type="compositionally biased region" description="Low complexity" evidence="1">
    <location>
        <begin position="49"/>
        <end position="62"/>
    </location>
</feature>
<feature type="chain" id="PRO_5035950059" description="Secreted protein" evidence="2">
    <location>
        <begin position="17"/>
        <end position="140"/>
    </location>
</feature>
<feature type="region of interest" description="Disordered" evidence="1">
    <location>
        <begin position="49"/>
        <end position="73"/>
    </location>
</feature>
<organism evidence="3 4">
    <name type="scientific">Panicum virgatum</name>
    <name type="common">Blackwell switchgrass</name>
    <dbReference type="NCBI Taxonomy" id="38727"/>
    <lineage>
        <taxon>Eukaryota</taxon>
        <taxon>Viridiplantae</taxon>
        <taxon>Streptophyta</taxon>
        <taxon>Embryophyta</taxon>
        <taxon>Tracheophyta</taxon>
        <taxon>Spermatophyta</taxon>
        <taxon>Magnoliopsida</taxon>
        <taxon>Liliopsida</taxon>
        <taxon>Poales</taxon>
        <taxon>Poaceae</taxon>
        <taxon>PACMAD clade</taxon>
        <taxon>Panicoideae</taxon>
        <taxon>Panicodae</taxon>
        <taxon>Paniceae</taxon>
        <taxon>Panicinae</taxon>
        <taxon>Panicum</taxon>
        <taxon>Panicum sect. Hiantes</taxon>
    </lineage>
</organism>
<dbReference type="EMBL" id="CM029039">
    <property type="protein sequence ID" value="KAG2644240.1"/>
    <property type="molecule type" value="Genomic_DNA"/>
</dbReference>
<proteinExistence type="predicted"/>
<comment type="caution">
    <text evidence="3">The sequence shown here is derived from an EMBL/GenBank/DDBJ whole genome shotgun (WGS) entry which is preliminary data.</text>
</comment>
<evidence type="ECO:0008006" key="5">
    <source>
        <dbReference type="Google" id="ProtNLM"/>
    </source>
</evidence>
<sequence>MMNMWLTFTPTRLAFGVFFYLPDASPVSAPAGVTRATVTAAAAFRGRPAPAAALTSTSSARRQAPRDRHQGHQTDVVEAAAGWQFAEPATISMRWRRQPDAVRSIAVSRRHTAFLAISTAGPMRPTSWLSSTCRSPPFEP</sequence>
<dbReference type="Proteomes" id="UP000823388">
    <property type="component" value="Chromosome 2K"/>
</dbReference>
<accession>A0A8T0W969</accession>
<keyword evidence="4" id="KW-1185">Reference proteome</keyword>
<protein>
    <recommendedName>
        <fullName evidence="5">Secreted protein</fullName>
    </recommendedName>
</protein>
<feature type="signal peptide" evidence="2">
    <location>
        <begin position="1"/>
        <end position="16"/>
    </location>
</feature>
<dbReference type="AlphaFoldDB" id="A0A8T0W969"/>
<gene>
    <name evidence="3" type="ORF">PVAP13_2KG298256</name>
</gene>